<reference evidence="2 3" key="1">
    <citation type="submission" date="2016-03" db="EMBL/GenBank/DDBJ databases">
        <authorList>
            <person name="Ploux O."/>
        </authorList>
    </citation>
    <scope>NUCLEOTIDE SEQUENCE [LARGE SCALE GENOMIC DNA]</scope>
    <source>
        <strain evidence="2 3">UAMH 11012</strain>
    </source>
</reference>
<keyword evidence="3" id="KW-1185">Reference proteome</keyword>
<dbReference type="PANTHER" id="PTHR10622">
    <property type="entry name" value="HET DOMAIN-CONTAINING PROTEIN"/>
    <property type="match status" value="1"/>
</dbReference>
<organism evidence="2 3">
    <name type="scientific">Phialocephala subalpina</name>
    <dbReference type="NCBI Taxonomy" id="576137"/>
    <lineage>
        <taxon>Eukaryota</taxon>
        <taxon>Fungi</taxon>
        <taxon>Dikarya</taxon>
        <taxon>Ascomycota</taxon>
        <taxon>Pezizomycotina</taxon>
        <taxon>Leotiomycetes</taxon>
        <taxon>Helotiales</taxon>
        <taxon>Mollisiaceae</taxon>
        <taxon>Phialocephala</taxon>
        <taxon>Phialocephala fortinii species complex</taxon>
    </lineage>
</organism>
<dbReference type="Pfam" id="PF06985">
    <property type="entry name" value="HET"/>
    <property type="match status" value="1"/>
</dbReference>
<dbReference type="OrthoDB" id="674604at2759"/>
<evidence type="ECO:0000313" key="3">
    <source>
        <dbReference type="Proteomes" id="UP000184330"/>
    </source>
</evidence>
<name>A0A1L7WYC8_9HELO</name>
<accession>A0A1L7WYC8</accession>
<dbReference type="Proteomes" id="UP000184330">
    <property type="component" value="Unassembled WGS sequence"/>
</dbReference>
<evidence type="ECO:0000313" key="2">
    <source>
        <dbReference type="EMBL" id="CZR57768.1"/>
    </source>
</evidence>
<dbReference type="AlphaFoldDB" id="A0A1L7WYC8"/>
<dbReference type="EMBL" id="FJOG01000010">
    <property type="protein sequence ID" value="CZR57768.1"/>
    <property type="molecule type" value="Genomic_DNA"/>
</dbReference>
<protein>
    <recommendedName>
        <fullName evidence="1">Heterokaryon incompatibility domain-containing protein</fullName>
    </recommendedName>
</protein>
<dbReference type="InterPro" id="IPR010730">
    <property type="entry name" value="HET"/>
</dbReference>
<gene>
    <name evidence="2" type="ORF">PAC_07657</name>
</gene>
<dbReference type="PANTHER" id="PTHR10622:SF12">
    <property type="entry name" value="HET DOMAIN-CONTAINING PROTEIN"/>
    <property type="match status" value="1"/>
</dbReference>
<feature type="domain" description="Heterokaryon incompatibility" evidence="1">
    <location>
        <begin position="90"/>
        <end position="176"/>
    </location>
</feature>
<dbReference type="STRING" id="576137.A0A1L7WYC8"/>
<sequence length="645" mass="74109">MSIGAPNQNPAFFRRHTIDTTRHSAQKYTLDFIFSFQRFRTLFGVDPGKEAYITWTTQIWYHSFEAPSMRLINVRTWRLEEFPDTDIPQYAILSHTWDSEEVSFQDMQGWFNQFRKRFAKIRVTCQQATKDNIDYVWVDTCCIDKSSSAELTEAINSMFAYYTNAVVCYVLLSDLDPSIETNTGLPQCRWFTRGWTLQELIAPKEVRFYDSTWKFRGTKIDLLKAISRITHIRPEILQWTAPPIDQLRLIFAAEKMSWISHRKTTRTEDMAYCLLGIFNINMPLLYGEGAGAFRRLQEQILANHGDVSTLAWKPLDHEKITTPGVLARSAAEFEWIRESNIRFLEHCVPKECGLGSRGIHFTFRLFKHQRTGSEEQTSPPYFWLVMDLGVWAERPDVPADRASRPSSPGLELVSVANNAVTYSRMKTFSFGVVLRKYGPRLYCRDVAGPAKGLVELDPFHHQPKCPMETAFLYADRNYPPLAYWNVNTDKFPEVAVHFPKQPGLDIVGAASGAYWDLSKQLLLCWHDLSHISSDWDIITVRPSPTIYDTTDILLLVGPLWLAAHTKVYLLDEESEQTQYLLSHVSEISGLDLSKHPKLNLAFDENQVITTRDGKWHVSCSLTRKIVEGISQHKEVLCVGLLLSLA</sequence>
<proteinExistence type="predicted"/>
<evidence type="ECO:0000259" key="1">
    <source>
        <dbReference type="Pfam" id="PF06985"/>
    </source>
</evidence>